<feature type="region of interest" description="Disordered" evidence="10">
    <location>
        <begin position="213"/>
        <end position="257"/>
    </location>
</feature>
<dbReference type="Gene3D" id="1.10.1780.10">
    <property type="entry name" value="Clp, N-terminal domain"/>
    <property type="match status" value="1"/>
</dbReference>
<dbReference type="FunFam" id="3.40.50.300:FF:000010">
    <property type="entry name" value="Chaperone clpB 1, putative"/>
    <property type="match status" value="1"/>
</dbReference>
<feature type="domain" description="UVR" evidence="11">
    <location>
        <begin position="512"/>
        <end position="547"/>
    </location>
</feature>
<dbReference type="Gene3D" id="4.10.860.10">
    <property type="entry name" value="UVR domain"/>
    <property type="match status" value="1"/>
</dbReference>
<dbReference type="InterPro" id="IPR036628">
    <property type="entry name" value="Clp_N_dom_sf"/>
</dbReference>
<gene>
    <name evidence="13" type="ORF">AVDCRST_MAG02-4138</name>
</gene>
<keyword evidence="5" id="KW-0346">Stress response</keyword>
<sequence>MICENCGVRPASVQVFQQQGGQRATSYLCTQCARQFGMIGGGGAFGEGNPFEMLHNLIQQQGGQGPGNFFEALSGEAREAVMRAREASAGTTRTNAIGTDHLLAGIVTGDNVATEALGRAGANVAEMRSTFGEQRGDPGESVYTFTPSAKHALQLAFQAARQMGSAQIGSEHLLLGLLGEGDGNAYQILARNGAGDAEALRREIARLLQQRGGAVPRAGGPAGPGGFGGGGGGGNFGGGGFGAQGGQPGQQSQTPTLDQVTRDLTEAARNGELDPVMGRAEEIARSVRILSRRTKNNPVLIGEPGVGKTAIVEGLAQRIVSDDVSDTLKGKRVLALDTGALVAGTRFRGDFEERMSAMIRELQSEEKNIVLFIDELHTIVGAGGAEGAVNASNMLKPALARGELQVIGATTLDEYRKNVEKDAALERRFQPVLVDEPTVDESVGILFGLRDRYEAHHKVRISDEAIIAAAHLGDRYITDRYLPDKAIDLLDEAAAEVRLRATVPPVDVRRIEEEIAQLDREKDDAVRGEDYEKAANLKQRQEQLRAELREQQEGWVGRREDNSPEVGREDIARILEEWTGVPATNIVQEEAERLLNLEGVLHERVVGQDRAVKAVAEAVRRARAGIKDPNRPVGSFIFLGPTGVGKTELARTLAEYLFGEEDAMIRIDMSEFQERHTVSRLVGAPPGYVGYDEAGQLTEAVRRRPYSVVLFDEIEKAHPDVFNTMLQLLDDGRLTDAQGRTVNFQNTVIIMTSNVGSQHLVSTKQFGFTSSEGVDFQETERRAMDALERAFRPEFINRVDEIIVFEPLTREDVLEIVGIMLGRLNKHLESQRVSVEVTQAAKEFIAEQGYDPKFGARPLARAIRRHVENPLSSRIIGGDFGPDDTVVVDRAGDGSNELTFERKVPATQQ</sequence>
<dbReference type="EMBL" id="CADCVH010000115">
    <property type="protein sequence ID" value="CAA9476204.1"/>
    <property type="molecule type" value="Genomic_DNA"/>
</dbReference>
<dbReference type="Gene3D" id="1.10.8.60">
    <property type="match status" value="2"/>
</dbReference>
<dbReference type="PRINTS" id="PR00300">
    <property type="entry name" value="CLPPROTEASEA"/>
</dbReference>
<evidence type="ECO:0000256" key="4">
    <source>
        <dbReference type="ARBA" id="ARBA00022840"/>
    </source>
</evidence>
<comment type="subunit">
    <text evidence="7">Homohexamer. The oligomerization is ATP-dependent.</text>
</comment>
<evidence type="ECO:0000256" key="1">
    <source>
        <dbReference type="ARBA" id="ARBA00008675"/>
    </source>
</evidence>
<feature type="coiled-coil region" evidence="9">
    <location>
        <begin position="508"/>
        <end position="554"/>
    </location>
</feature>
<dbReference type="CDD" id="cd19499">
    <property type="entry name" value="RecA-like_ClpB_Hsp104-like"/>
    <property type="match status" value="1"/>
</dbReference>
<dbReference type="GO" id="GO:0005737">
    <property type="term" value="C:cytoplasm"/>
    <property type="evidence" value="ECO:0007669"/>
    <property type="project" value="TreeGrafter"/>
</dbReference>
<dbReference type="InterPro" id="IPR001270">
    <property type="entry name" value="ClpA/B"/>
</dbReference>
<organism evidence="13">
    <name type="scientific">uncultured Rubrobacteraceae bacterium</name>
    <dbReference type="NCBI Taxonomy" id="349277"/>
    <lineage>
        <taxon>Bacteria</taxon>
        <taxon>Bacillati</taxon>
        <taxon>Actinomycetota</taxon>
        <taxon>Rubrobacteria</taxon>
        <taxon>Rubrobacterales</taxon>
        <taxon>Rubrobacteraceae</taxon>
        <taxon>environmental samples</taxon>
    </lineage>
</organism>
<dbReference type="Pfam" id="PF17871">
    <property type="entry name" value="AAA_lid_9"/>
    <property type="match status" value="1"/>
</dbReference>
<feature type="compositionally biased region" description="Gly residues" evidence="10">
    <location>
        <begin position="220"/>
        <end position="248"/>
    </location>
</feature>
<dbReference type="InterPro" id="IPR003593">
    <property type="entry name" value="AAA+_ATPase"/>
</dbReference>
<dbReference type="GO" id="GO:0016887">
    <property type="term" value="F:ATP hydrolysis activity"/>
    <property type="evidence" value="ECO:0007669"/>
    <property type="project" value="InterPro"/>
</dbReference>
<evidence type="ECO:0000259" key="11">
    <source>
        <dbReference type="PROSITE" id="PS50151"/>
    </source>
</evidence>
<dbReference type="SMART" id="SM01086">
    <property type="entry name" value="ClpB_D2-small"/>
    <property type="match status" value="1"/>
</dbReference>
<proteinExistence type="inferred from homology"/>
<protein>
    <submittedName>
        <fullName evidence="13">ClpB protein</fullName>
    </submittedName>
</protein>
<accession>A0A6J4RKX8</accession>
<dbReference type="SUPFAM" id="SSF52540">
    <property type="entry name" value="P-loop containing nucleoside triphosphate hydrolases"/>
    <property type="match status" value="2"/>
</dbReference>
<dbReference type="SUPFAM" id="SSF81923">
    <property type="entry name" value="Double Clp-N motif"/>
    <property type="match status" value="1"/>
</dbReference>
<keyword evidence="4" id="KW-0067">ATP-binding</keyword>
<dbReference type="SMART" id="SM00382">
    <property type="entry name" value="AAA"/>
    <property type="match status" value="2"/>
</dbReference>
<dbReference type="FunFam" id="3.40.50.300:FF:000025">
    <property type="entry name" value="ATP-dependent Clp protease subunit"/>
    <property type="match status" value="1"/>
</dbReference>
<evidence type="ECO:0000256" key="10">
    <source>
        <dbReference type="SAM" id="MobiDB-lite"/>
    </source>
</evidence>
<name>A0A6J4RKX8_9ACTN</name>
<evidence type="ECO:0000256" key="7">
    <source>
        <dbReference type="ARBA" id="ARBA00026057"/>
    </source>
</evidence>
<dbReference type="Gene3D" id="3.40.50.300">
    <property type="entry name" value="P-loop containing nucleotide triphosphate hydrolases"/>
    <property type="match status" value="2"/>
</dbReference>
<evidence type="ECO:0000256" key="2">
    <source>
        <dbReference type="ARBA" id="ARBA00022737"/>
    </source>
</evidence>
<reference evidence="13" key="1">
    <citation type="submission" date="2020-02" db="EMBL/GenBank/DDBJ databases">
        <authorList>
            <person name="Meier V. D."/>
        </authorList>
    </citation>
    <scope>NUCLEOTIDE SEQUENCE</scope>
    <source>
        <strain evidence="13">AVDCRST_MAG02</strain>
    </source>
</reference>
<dbReference type="CDD" id="cd00009">
    <property type="entry name" value="AAA"/>
    <property type="match status" value="1"/>
</dbReference>
<evidence type="ECO:0000313" key="13">
    <source>
        <dbReference type="EMBL" id="CAA9476204.1"/>
    </source>
</evidence>
<evidence type="ECO:0000256" key="9">
    <source>
        <dbReference type="SAM" id="Coils"/>
    </source>
</evidence>
<dbReference type="GO" id="GO:0005524">
    <property type="term" value="F:ATP binding"/>
    <property type="evidence" value="ECO:0007669"/>
    <property type="project" value="UniProtKB-KW"/>
</dbReference>
<dbReference type="GO" id="GO:0034605">
    <property type="term" value="P:cellular response to heat"/>
    <property type="evidence" value="ECO:0007669"/>
    <property type="project" value="TreeGrafter"/>
</dbReference>
<evidence type="ECO:0000259" key="12">
    <source>
        <dbReference type="PROSITE" id="PS51903"/>
    </source>
</evidence>
<dbReference type="InterPro" id="IPR041546">
    <property type="entry name" value="ClpA/ClpB_AAA_lid"/>
</dbReference>
<dbReference type="InterPro" id="IPR028299">
    <property type="entry name" value="ClpA/B_CS2"/>
</dbReference>
<evidence type="ECO:0000256" key="6">
    <source>
        <dbReference type="ARBA" id="ARBA00023186"/>
    </source>
</evidence>
<dbReference type="InterPro" id="IPR019489">
    <property type="entry name" value="Clp_ATPase_C"/>
</dbReference>
<keyword evidence="9" id="KW-0175">Coiled coil</keyword>
<dbReference type="AlphaFoldDB" id="A0A6J4RKX8"/>
<dbReference type="PROSITE" id="PS51903">
    <property type="entry name" value="CLP_R"/>
    <property type="match status" value="1"/>
</dbReference>
<dbReference type="PANTHER" id="PTHR11638">
    <property type="entry name" value="ATP-DEPENDENT CLP PROTEASE"/>
    <property type="match status" value="1"/>
</dbReference>
<dbReference type="InterPro" id="IPR004176">
    <property type="entry name" value="Clp_R_N"/>
</dbReference>
<dbReference type="Pfam" id="PF00004">
    <property type="entry name" value="AAA"/>
    <property type="match status" value="1"/>
</dbReference>
<dbReference type="Pfam" id="PF07724">
    <property type="entry name" value="AAA_2"/>
    <property type="match status" value="1"/>
</dbReference>
<dbReference type="Pfam" id="PF10431">
    <property type="entry name" value="ClpB_D2-small"/>
    <property type="match status" value="1"/>
</dbReference>
<dbReference type="InterPro" id="IPR027417">
    <property type="entry name" value="P-loop_NTPase"/>
</dbReference>
<evidence type="ECO:0000256" key="8">
    <source>
        <dbReference type="PROSITE-ProRule" id="PRU01251"/>
    </source>
</evidence>
<keyword evidence="3" id="KW-0547">Nucleotide-binding</keyword>
<dbReference type="Pfam" id="PF02861">
    <property type="entry name" value="Clp_N"/>
    <property type="match status" value="1"/>
</dbReference>
<evidence type="ECO:0000256" key="5">
    <source>
        <dbReference type="ARBA" id="ARBA00023016"/>
    </source>
</evidence>
<feature type="domain" description="Clp R" evidence="12">
    <location>
        <begin position="138"/>
        <end position="350"/>
    </location>
</feature>
<keyword evidence="6" id="KW-0143">Chaperone</keyword>
<keyword evidence="2 8" id="KW-0677">Repeat</keyword>
<dbReference type="InterPro" id="IPR003959">
    <property type="entry name" value="ATPase_AAA_core"/>
</dbReference>
<dbReference type="PANTHER" id="PTHR11638:SF18">
    <property type="entry name" value="HEAT SHOCK PROTEIN 104"/>
    <property type="match status" value="1"/>
</dbReference>
<dbReference type="InterPro" id="IPR001943">
    <property type="entry name" value="UVR_dom"/>
</dbReference>
<comment type="similarity">
    <text evidence="1">Belongs to the ClpA/ClpB family.</text>
</comment>
<dbReference type="PROSITE" id="PS50151">
    <property type="entry name" value="UVR"/>
    <property type="match status" value="1"/>
</dbReference>
<evidence type="ECO:0000256" key="3">
    <source>
        <dbReference type="ARBA" id="ARBA00022741"/>
    </source>
</evidence>
<dbReference type="PROSITE" id="PS00871">
    <property type="entry name" value="CLPAB_2"/>
    <property type="match status" value="1"/>
</dbReference>
<dbReference type="InterPro" id="IPR050130">
    <property type="entry name" value="ClpA_ClpB"/>
</dbReference>